<sequence length="139" mass="14611">MAALVITGILDGSEPAVETDLGDVWFRPVTGGYMGYIPVTYNAEGGPHTLTVTCGSLTQELTLNVMQSEAKTVDVAAEADIPGAATEYKDAIWPLYTQGSSEKLWQGNFASPVPSAILADYGARLRTDGTITGRATGIN</sequence>
<dbReference type="EMBL" id="AJWY01003332">
    <property type="protein sequence ID" value="EKC75657.1"/>
    <property type="molecule type" value="Genomic_DNA"/>
</dbReference>
<gene>
    <name evidence="1" type="ORF">LEA_05089</name>
</gene>
<proteinExistence type="predicted"/>
<protein>
    <submittedName>
        <fullName evidence="1">M23 peptidase domain protein</fullName>
    </submittedName>
</protein>
<feature type="non-terminal residue" evidence="1">
    <location>
        <position position="139"/>
    </location>
</feature>
<accession>K1TRF8</accession>
<reference evidence="1" key="1">
    <citation type="journal article" date="2013" name="Environ. Microbiol.">
        <title>Microbiota from the distal guts of lean and obese adolescents exhibit partial functional redundancy besides clear differences in community structure.</title>
        <authorList>
            <person name="Ferrer M."/>
            <person name="Ruiz A."/>
            <person name="Lanza F."/>
            <person name="Haange S.B."/>
            <person name="Oberbach A."/>
            <person name="Till H."/>
            <person name="Bargiela R."/>
            <person name="Campoy C."/>
            <person name="Segura M.T."/>
            <person name="Richter M."/>
            <person name="von Bergen M."/>
            <person name="Seifert J."/>
            <person name="Suarez A."/>
        </authorList>
    </citation>
    <scope>NUCLEOTIDE SEQUENCE</scope>
</reference>
<dbReference type="AlphaFoldDB" id="K1TRF8"/>
<evidence type="ECO:0000313" key="1">
    <source>
        <dbReference type="EMBL" id="EKC75657.1"/>
    </source>
</evidence>
<comment type="caution">
    <text evidence="1">The sequence shown here is derived from an EMBL/GenBank/DDBJ whole genome shotgun (WGS) entry which is preliminary data.</text>
</comment>
<name>K1TRF8_9ZZZZ</name>
<organism evidence="1">
    <name type="scientific">human gut metagenome</name>
    <dbReference type="NCBI Taxonomy" id="408170"/>
    <lineage>
        <taxon>unclassified sequences</taxon>
        <taxon>metagenomes</taxon>
        <taxon>organismal metagenomes</taxon>
    </lineage>
</organism>